<dbReference type="AlphaFoldDB" id="A0A1H8XKI3"/>
<proteinExistence type="predicted"/>
<dbReference type="InterPro" id="IPR007922">
    <property type="entry name" value="DciA-like"/>
</dbReference>
<dbReference type="PANTHER" id="PTHR36456:SF1">
    <property type="entry name" value="UPF0232 PROTEIN SCO3875"/>
    <property type="match status" value="1"/>
</dbReference>
<sequence>MQGISEILHNTLQQLGLKKRYHAELIMERWSEIVGDDISQHSCPVKFERGLMFVTVSNSVWCHHLFMLKESIISKLNRFIGEKIVKDIRFQAGYLKDCKNQENTEHSVSLKQSLAAIRLDEQELAGIRQYTHEVADEALQKKLAGFTRKALAYNKLKKMDKWHACQGCDTLCPPEETYCAVCLRTVREEKLGEIRKLLLDVPWFSYEDLQPYLSCTRSEFDRAKSELLARLCLEYTAKNGQVDSVHRTTIVMLMESVGPDEITPETVDHTLEKFRRKQHVFAPRS</sequence>
<evidence type="ECO:0000313" key="1">
    <source>
        <dbReference type="EMBL" id="SEP40594.1"/>
    </source>
</evidence>
<dbReference type="Pfam" id="PF05258">
    <property type="entry name" value="DciA"/>
    <property type="match status" value="1"/>
</dbReference>
<dbReference type="EMBL" id="FODY01000025">
    <property type="protein sequence ID" value="SEP40594.1"/>
    <property type="molecule type" value="Genomic_DNA"/>
</dbReference>
<gene>
    <name evidence="1" type="ORF">SAMN04490178_12565</name>
</gene>
<protein>
    <recommendedName>
        <fullName evidence="3">DUF721 domain-containing protein</fullName>
    </recommendedName>
</protein>
<reference evidence="1 2" key="1">
    <citation type="submission" date="2016-10" db="EMBL/GenBank/DDBJ databases">
        <authorList>
            <person name="de Groot N.N."/>
        </authorList>
    </citation>
    <scope>NUCLEOTIDE SEQUENCE [LARGE SCALE GENOMIC DNA]</scope>
    <source>
        <strain evidence="1 2">DSM 13305</strain>
    </source>
</reference>
<organism evidence="1 2">
    <name type="scientific">Propionispora vibrioides</name>
    <dbReference type="NCBI Taxonomy" id="112903"/>
    <lineage>
        <taxon>Bacteria</taxon>
        <taxon>Bacillati</taxon>
        <taxon>Bacillota</taxon>
        <taxon>Negativicutes</taxon>
        <taxon>Selenomonadales</taxon>
        <taxon>Sporomusaceae</taxon>
        <taxon>Propionispora</taxon>
    </lineage>
</organism>
<dbReference type="STRING" id="112903.SAMN04490178_12565"/>
<accession>A0A1H8XKI3</accession>
<name>A0A1H8XKI3_9FIRM</name>
<dbReference type="PANTHER" id="PTHR36456">
    <property type="entry name" value="UPF0232 PROTEIN SCO3875"/>
    <property type="match status" value="1"/>
</dbReference>
<dbReference type="RefSeq" id="WP_177173644.1">
    <property type="nucleotide sequence ID" value="NZ_FODY01000025.1"/>
</dbReference>
<dbReference type="Proteomes" id="UP000198847">
    <property type="component" value="Unassembled WGS sequence"/>
</dbReference>
<evidence type="ECO:0000313" key="2">
    <source>
        <dbReference type="Proteomes" id="UP000198847"/>
    </source>
</evidence>
<keyword evidence="2" id="KW-1185">Reference proteome</keyword>
<evidence type="ECO:0008006" key="3">
    <source>
        <dbReference type="Google" id="ProtNLM"/>
    </source>
</evidence>